<evidence type="ECO:0000313" key="3">
    <source>
        <dbReference type="EMBL" id="CAA7262389.1"/>
    </source>
</evidence>
<dbReference type="PANTHER" id="PTHR38248:SF2">
    <property type="entry name" value="FUNK1 11"/>
    <property type="match status" value="1"/>
</dbReference>
<proteinExistence type="predicted"/>
<keyword evidence="4" id="KW-1185">Reference proteome</keyword>
<dbReference type="AlphaFoldDB" id="A0A8S0XH65"/>
<dbReference type="Proteomes" id="UP000467700">
    <property type="component" value="Unassembled WGS sequence"/>
</dbReference>
<feature type="region of interest" description="Disordered" evidence="1">
    <location>
        <begin position="348"/>
        <end position="416"/>
    </location>
</feature>
<reference evidence="3 4" key="1">
    <citation type="submission" date="2020-01" db="EMBL/GenBank/DDBJ databases">
        <authorList>
            <person name="Gupta K D."/>
        </authorList>
    </citation>
    <scope>NUCLEOTIDE SEQUENCE [LARGE SCALE GENOMIC DNA]</scope>
</reference>
<dbReference type="InterPro" id="IPR008266">
    <property type="entry name" value="Tyr_kinase_AS"/>
</dbReference>
<evidence type="ECO:0000259" key="2">
    <source>
        <dbReference type="Pfam" id="PF17667"/>
    </source>
</evidence>
<gene>
    <name evidence="3" type="ORF">AAE3_LOCUS4638</name>
</gene>
<dbReference type="OrthoDB" id="5569250at2759"/>
<evidence type="ECO:0000256" key="1">
    <source>
        <dbReference type="SAM" id="MobiDB-lite"/>
    </source>
</evidence>
<organism evidence="3 4">
    <name type="scientific">Cyclocybe aegerita</name>
    <name type="common">Black poplar mushroom</name>
    <name type="synonym">Agrocybe aegerita</name>
    <dbReference type="NCBI Taxonomy" id="1973307"/>
    <lineage>
        <taxon>Eukaryota</taxon>
        <taxon>Fungi</taxon>
        <taxon>Dikarya</taxon>
        <taxon>Basidiomycota</taxon>
        <taxon>Agaricomycotina</taxon>
        <taxon>Agaricomycetes</taxon>
        <taxon>Agaricomycetidae</taxon>
        <taxon>Agaricales</taxon>
        <taxon>Agaricineae</taxon>
        <taxon>Bolbitiaceae</taxon>
        <taxon>Cyclocybe</taxon>
    </lineage>
</organism>
<name>A0A8S0XH65_CYCAE</name>
<dbReference type="SUPFAM" id="SSF56112">
    <property type="entry name" value="Protein kinase-like (PK-like)"/>
    <property type="match status" value="1"/>
</dbReference>
<comment type="caution">
    <text evidence="3">The sequence shown here is derived from an EMBL/GenBank/DDBJ whole genome shotgun (WGS) entry which is preliminary data.</text>
</comment>
<dbReference type="Gene3D" id="1.10.510.10">
    <property type="entry name" value="Transferase(Phosphotransferase) domain 1"/>
    <property type="match status" value="1"/>
</dbReference>
<protein>
    <recommendedName>
        <fullName evidence="2">Fungal-type protein kinase domain-containing protein</fullName>
    </recommendedName>
</protein>
<dbReference type="InterPro" id="IPR011009">
    <property type="entry name" value="Kinase-like_dom_sf"/>
</dbReference>
<dbReference type="GO" id="GO:0004672">
    <property type="term" value="F:protein kinase activity"/>
    <property type="evidence" value="ECO:0007669"/>
    <property type="project" value="InterPro"/>
</dbReference>
<sequence length="416" mass="46880">MTPSLSADLSGRAQNVDENYFNKVVKKRVHDSGFTNSSIVAFVERFGLYNRATERWSKFDAVSDVDLCVLLLQIFRNVIKSFGIKKRNVIKTHSTKLGDGDCSWRGSKGSSMKGKPLPGRLTDKVLRRLVLEAHGKPIWQLETPKQFLGLSRRGCCLFPGHRNLWDNGILHRDVSINNILIRDDNAEEGSRGTLIDLDLATCFGPDIRLPNPDSRTGTLEYQSIFIMMSEEEKEENPPAVLLPHDHLDDLESFFWVFCRVCTGYDQQGSKVKCPTIERWESEHLIVRLYRRTFLSMDAEWLQHNEVVHNFGAVLVAGLVPGDERTREGALCEILELLEKVLMNLAKEEGEEEKENVPPHTAASISTAPSHQPAPLSSHKSSHAAGVKRKCDQRDEHDPDATEEATDTVGNRQIGRE</sequence>
<dbReference type="EMBL" id="CACVBS010000036">
    <property type="protein sequence ID" value="CAA7262389.1"/>
    <property type="molecule type" value="Genomic_DNA"/>
</dbReference>
<dbReference type="PROSITE" id="PS00109">
    <property type="entry name" value="PROTEIN_KINASE_TYR"/>
    <property type="match status" value="1"/>
</dbReference>
<evidence type="ECO:0000313" key="4">
    <source>
        <dbReference type="Proteomes" id="UP000467700"/>
    </source>
</evidence>
<feature type="compositionally biased region" description="Basic and acidic residues" evidence="1">
    <location>
        <begin position="388"/>
        <end position="399"/>
    </location>
</feature>
<dbReference type="PANTHER" id="PTHR38248">
    <property type="entry name" value="FUNK1 6"/>
    <property type="match status" value="1"/>
</dbReference>
<feature type="domain" description="Fungal-type protein kinase" evidence="2">
    <location>
        <begin position="104"/>
        <end position="261"/>
    </location>
</feature>
<dbReference type="Pfam" id="PF17667">
    <property type="entry name" value="Pkinase_fungal"/>
    <property type="match status" value="1"/>
</dbReference>
<dbReference type="InterPro" id="IPR040976">
    <property type="entry name" value="Pkinase_fungal"/>
</dbReference>
<accession>A0A8S0XH65</accession>